<dbReference type="InterPro" id="IPR002364">
    <property type="entry name" value="Quin_OxRdtase/zeta-crystal_CS"/>
</dbReference>
<dbReference type="CDD" id="cd05289">
    <property type="entry name" value="MDR_like_2"/>
    <property type="match status" value="1"/>
</dbReference>
<dbReference type="InterPro" id="IPR050700">
    <property type="entry name" value="YIM1/Zinc_Alcohol_DH_Fams"/>
</dbReference>
<sequence length="331" mass="34611">MKAFVVSKYKAPLQLAEVPEPDVGERDVLVQVRAAGLNPLDEKIRAGEFKQILPYKPPFVLGHDVAGTVLEVGAQVRGFKPGDEVYARAGDHRIGTFAERIAVAEADLALKPASVTMEEAASLPLVALTAWQALVEKGNVRAGQKVLVHSGSGGVGSIAIQLAKHLGATVATTAGAANADFVRELGADIVIDYRTQDFEQLLSGYDLVLDSLGGENLTKSLRVLKPGGKVVGIAGPPDPAFARESGANALLRAAVAAISAGVRRQAKRLGVRYEFLFMRADGGQLREITALVDSGALRPIVGKTVPFGETAAALGALDHGGMRGKAVISRA</sequence>
<organism evidence="3 4">
    <name type="scientific">Glycomyces luteolus</name>
    <dbReference type="NCBI Taxonomy" id="2670330"/>
    <lineage>
        <taxon>Bacteria</taxon>
        <taxon>Bacillati</taxon>
        <taxon>Actinomycetota</taxon>
        <taxon>Actinomycetes</taxon>
        <taxon>Glycomycetales</taxon>
        <taxon>Glycomycetaceae</taxon>
        <taxon>Glycomyces</taxon>
    </lineage>
</organism>
<protein>
    <submittedName>
        <fullName evidence="3">NADP-dependent oxidoreductase</fullName>
    </submittedName>
</protein>
<dbReference type="Gene3D" id="3.40.50.720">
    <property type="entry name" value="NAD(P)-binding Rossmann-like Domain"/>
    <property type="match status" value="1"/>
</dbReference>
<dbReference type="Pfam" id="PF08240">
    <property type="entry name" value="ADH_N"/>
    <property type="match status" value="1"/>
</dbReference>
<dbReference type="SUPFAM" id="SSF50129">
    <property type="entry name" value="GroES-like"/>
    <property type="match status" value="1"/>
</dbReference>
<keyword evidence="4" id="KW-1185">Reference proteome</keyword>
<dbReference type="GO" id="GO:0016491">
    <property type="term" value="F:oxidoreductase activity"/>
    <property type="evidence" value="ECO:0007669"/>
    <property type="project" value="UniProtKB-KW"/>
</dbReference>
<comment type="caution">
    <text evidence="3">The sequence shown here is derived from an EMBL/GenBank/DDBJ whole genome shotgun (WGS) entry which is preliminary data.</text>
</comment>
<accession>A0A9X3P8R6</accession>
<keyword evidence="1" id="KW-0560">Oxidoreductase</keyword>
<dbReference type="PANTHER" id="PTHR11695">
    <property type="entry name" value="ALCOHOL DEHYDROGENASE RELATED"/>
    <property type="match status" value="1"/>
</dbReference>
<dbReference type="InterPro" id="IPR036291">
    <property type="entry name" value="NAD(P)-bd_dom_sf"/>
</dbReference>
<evidence type="ECO:0000259" key="2">
    <source>
        <dbReference type="SMART" id="SM00829"/>
    </source>
</evidence>
<dbReference type="RefSeq" id="WP_270108918.1">
    <property type="nucleotide sequence ID" value="NZ_JAPZVP010000003.1"/>
</dbReference>
<evidence type="ECO:0000313" key="4">
    <source>
        <dbReference type="Proteomes" id="UP001146067"/>
    </source>
</evidence>
<dbReference type="InterPro" id="IPR020843">
    <property type="entry name" value="ER"/>
</dbReference>
<dbReference type="SMART" id="SM00829">
    <property type="entry name" value="PKS_ER"/>
    <property type="match status" value="1"/>
</dbReference>
<dbReference type="InterPro" id="IPR013154">
    <property type="entry name" value="ADH-like_N"/>
</dbReference>
<feature type="domain" description="Enoyl reductase (ER)" evidence="2">
    <location>
        <begin position="10"/>
        <end position="328"/>
    </location>
</feature>
<dbReference type="InterPro" id="IPR011032">
    <property type="entry name" value="GroES-like_sf"/>
</dbReference>
<proteinExistence type="predicted"/>
<dbReference type="PANTHER" id="PTHR11695:SF294">
    <property type="entry name" value="RETICULON-4-INTERACTING PROTEIN 1, MITOCHONDRIAL"/>
    <property type="match status" value="1"/>
</dbReference>
<dbReference type="Proteomes" id="UP001146067">
    <property type="component" value="Unassembled WGS sequence"/>
</dbReference>
<dbReference type="AlphaFoldDB" id="A0A9X3P8R6"/>
<name>A0A9X3P8R6_9ACTN</name>
<evidence type="ECO:0000313" key="3">
    <source>
        <dbReference type="EMBL" id="MDA1359087.1"/>
    </source>
</evidence>
<gene>
    <name evidence="3" type="ORF">O1R50_05600</name>
</gene>
<dbReference type="SUPFAM" id="SSF51735">
    <property type="entry name" value="NAD(P)-binding Rossmann-fold domains"/>
    <property type="match status" value="1"/>
</dbReference>
<dbReference type="EMBL" id="JAPZVP010000003">
    <property type="protein sequence ID" value="MDA1359087.1"/>
    <property type="molecule type" value="Genomic_DNA"/>
</dbReference>
<dbReference type="PROSITE" id="PS01162">
    <property type="entry name" value="QOR_ZETA_CRYSTAL"/>
    <property type="match status" value="1"/>
</dbReference>
<reference evidence="3" key="1">
    <citation type="submission" date="2022-12" db="EMBL/GenBank/DDBJ databases">
        <title>Gycomyces niveus sp.nov.,a novel actinomycete isolated from soil in Shouguan.</title>
        <authorList>
            <person name="Yang X."/>
        </authorList>
    </citation>
    <scope>NUCLEOTIDE SEQUENCE</scope>
    <source>
        <strain evidence="3">NEAU-A15</strain>
    </source>
</reference>
<evidence type="ECO:0000256" key="1">
    <source>
        <dbReference type="ARBA" id="ARBA00023002"/>
    </source>
</evidence>
<dbReference type="Gene3D" id="3.90.180.10">
    <property type="entry name" value="Medium-chain alcohol dehydrogenases, catalytic domain"/>
    <property type="match status" value="1"/>
</dbReference>
<dbReference type="Pfam" id="PF13602">
    <property type="entry name" value="ADH_zinc_N_2"/>
    <property type="match status" value="1"/>
</dbReference>
<dbReference type="GO" id="GO:0008270">
    <property type="term" value="F:zinc ion binding"/>
    <property type="evidence" value="ECO:0007669"/>
    <property type="project" value="InterPro"/>
</dbReference>